<dbReference type="EMBL" id="AOPY01001437">
    <property type="protein sequence ID" value="EPJ38998.1"/>
    <property type="molecule type" value="Genomic_DNA"/>
</dbReference>
<proteinExistence type="predicted"/>
<reference evidence="1 2" key="1">
    <citation type="submission" date="2013-02" db="EMBL/GenBank/DDBJ databases">
        <title>Draft Genome Sequence of Streptomyces afghaniensis, Which Produces Compounds of the Julimycin B-Complex.</title>
        <authorList>
            <person name="Gruening B.A."/>
            <person name="Praeg A."/>
            <person name="Erxleben A."/>
            <person name="Guenther S."/>
            <person name="Fiedler H.-P."/>
            <person name="Goodfellow M."/>
            <person name="Mueller M."/>
        </authorList>
    </citation>
    <scope>NUCLEOTIDE SEQUENCE [LARGE SCALE GENOMIC DNA]</scope>
    <source>
        <strain evidence="1 2">772</strain>
    </source>
</reference>
<protein>
    <submittedName>
        <fullName evidence="1">Uncharacterized protein</fullName>
    </submittedName>
</protein>
<dbReference type="AlphaFoldDB" id="S4MHG9"/>
<dbReference type="Proteomes" id="UP000015001">
    <property type="component" value="Unassembled WGS sequence"/>
</dbReference>
<accession>S4MHG9</accession>
<gene>
    <name evidence="1" type="ORF">STAFG_3978</name>
</gene>
<comment type="caution">
    <text evidence="1">The sequence shown here is derived from an EMBL/GenBank/DDBJ whole genome shotgun (WGS) entry which is preliminary data.</text>
</comment>
<evidence type="ECO:0000313" key="1">
    <source>
        <dbReference type="EMBL" id="EPJ38998.1"/>
    </source>
</evidence>
<organism evidence="1 2">
    <name type="scientific">Streptomyces afghaniensis 772</name>
    <dbReference type="NCBI Taxonomy" id="1283301"/>
    <lineage>
        <taxon>Bacteria</taxon>
        <taxon>Bacillati</taxon>
        <taxon>Actinomycetota</taxon>
        <taxon>Actinomycetes</taxon>
        <taxon>Kitasatosporales</taxon>
        <taxon>Streptomycetaceae</taxon>
        <taxon>Streptomyces</taxon>
    </lineage>
</organism>
<keyword evidence="2" id="KW-1185">Reference proteome</keyword>
<sequence length="33" mass="3922">MLHIRRRPLPVGRGSHPIRQWPPRQICCRPPPL</sequence>
<dbReference type="HOGENOM" id="CLU_3383965_0_0_11"/>
<evidence type="ECO:0000313" key="2">
    <source>
        <dbReference type="Proteomes" id="UP000015001"/>
    </source>
</evidence>
<name>S4MHG9_9ACTN</name>